<name>A0ACC3A5H4_9EURO</name>
<proteinExistence type="predicted"/>
<comment type="caution">
    <text evidence="1">The sequence shown here is derived from an EMBL/GenBank/DDBJ whole genome shotgun (WGS) entry which is preliminary data.</text>
</comment>
<evidence type="ECO:0000313" key="2">
    <source>
        <dbReference type="Proteomes" id="UP001172386"/>
    </source>
</evidence>
<organism evidence="1 2">
    <name type="scientific">Neophaeococcomyces mojaviensis</name>
    <dbReference type="NCBI Taxonomy" id="3383035"/>
    <lineage>
        <taxon>Eukaryota</taxon>
        <taxon>Fungi</taxon>
        <taxon>Dikarya</taxon>
        <taxon>Ascomycota</taxon>
        <taxon>Pezizomycotina</taxon>
        <taxon>Eurotiomycetes</taxon>
        <taxon>Chaetothyriomycetidae</taxon>
        <taxon>Chaetothyriales</taxon>
        <taxon>Chaetothyriales incertae sedis</taxon>
        <taxon>Neophaeococcomyces</taxon>
    </lineage>
</organism>
<gene>
    <name evidence="1" type="ORF">H2198_005649</name>
</gene>
<dbReference type="EMBL" id="JAPDRQ010000095">
    <property type="protein sequence ID" value="KAJ9655463.1"/>
    <property type="molecule type" value="Genomic_DNA"/>
</dbReference>
<evidence type="ECO:0000313" key="1">
    <source>
        <dbReference type="EMBL" id="KAJ9655463.1"/>
    </source>
</evidence>
<protein>
    <submittedName>
        <fullName evidence="1">Uncharacterized protein</fullName>
    </submittedName>
</protein>
<sequence length="522" mass="59911">MPSKHGHLSKKAMAPKHAQLPRKKALASKGSHLPNSDDDGMPLSLEISRGDAGQKRDFKPNDRKVKSGRITKRVSDREDGPRWVRVLEDGTEAPLWYTGLFDSTIQGKFRIPKYEAWHKADPSRNPYNHFFFPMLEDGELRFEMRHCNTWSQVEGNALQMKYNTEHVFEVQQLKSFFGELIMGDWICGNNELVDILFDPNSNPVTSWPFYGSEATSMAQLLADCLPNHSSGTLDHDFVYLEARVNQVKGKYFYNVTPKALSGSASTVPSGLTELKELWSALATTVLVFEYLNNEIVVRKYNHVSRRIRKMLHEIARQSGEDRLPQQQSESWSSWNHVVGKKRLVEDFSTWETGFLRRVERTMQRAFKVGISRLLHFQPKNVKETVFHQCCLQKLQSQRFAQTPHFLPGIALYNPDNTRRERENCEAEGSAELREHVSHAELGEIDVVTAEDCTDRADKEESDGDNGEGLNELEWAEKRRQDEEIYSDLVLGTTGPNFVSDIVEKCVRLVKEGDFDLSKRFER</sequence>
<accession>A0ACC3A5H4</accession>
<dbReference type="Proteomes" id="UP001172386">
    <property type="component" value="Unassembled WGS sequence"/>
</dbReference>
<keyword evidence="2" id="KW-1185">Reference proteome</keyword>
<reference evidence="1" key="1">
    <citation type="submission" date="2022-10" db="EMBL/GenBank/DDBJ databases">
        <title>Culturing micro-colonial fungi from biological soil crusts in the Mojave desert and describing Neophaeococcomyces mojavensis, and introducing the new genera and species Taxawa tesnikishii.</title>
        <authorList>
            <person name="Kurbessoian T."/>
            <person name="Stajich J.E."/>
        </authorList>
    </citation>
    <scope>NUCLEOTIDE SEQUENCE</scope>
    <source>
        <strain evidence="1">JES_112</strain>
    </source>
</reference>